<dbReference type="InterPro" id="IPR036047">
    <property type="entry name" value="F-box-like_dom_sf"/>
</dbReference>
<dbReference type="Proteomes" id="UP000002051">
    <property type="component" value="Unassembled WGS sequence"/>
</dbReference>
<evidence type="ECO:0000259" key="1">
    <source>
        <dbReference type="PROSITE" id="PS50181"/>
    </source>
</evidence>
<dbReference type="SUPFAM" id="SSF81383">
    <property type="entry name" value="F-box domain"/>
    <property type="match status" value="1"/>
</dbReference>
<dbReference type="Pfam" id="PF00646">
    <property type="entry name" value="F-box"/>
    <property type="match status" value="1"/>
</dbReference>
<dbReference type="Gene3D" id="1.20.1280.50">
    <property type="match status" value="1"/>
</dbReference>
<dbReference type="SMART" id="SM00256">
    <property type="entry name" value="FBOX"/>
    <property type="match status" value="1"/>
</dbReference>
<reference evidence="2 4" key="2">
    <citation type="journal article" date="2014" name="BMC Genomics">
        <title>An improved genome release (version Mt4.0) for the model legume Medicago truncatula.</title>
        <authorList>
            <person name="Tang H."/>
            <person name="Krishnakumar V."/>
            <person name="Bidwell S."/>
            <person name="Rosen B."/>
            <person name="Chan A."/>
            <person name="Zhou S."/>
            <person name="Gentzbittel L."/>
            <person name="Childs K.L."/>
            <person name="Yandell M."/>
            <person name="Gundlach H."/>
            <person name="Mayer K.F."/>
            <person name="Schwartz D.C."/>
            <person name="Town C.D."/>
        </authorList>
    </citation>
    <scope>GENOME REANNOTATION</scope>
    <source>
        <strain evidence="2">A17</strain>
        <strain evidence="3 4">cv. Jemalong A17</strain>
    </source>
</reference>
<evidence type="ECO:0000313" key="2">
    <source>
        <dbReference type="EMBL" id="KEH22780.1"/>
    </source>
</evidence>
<protein>
    <submittedName>
        <fullName evidence="2">F-box protein interaction domain protein</fullName>
    </submittedName>
</protein>
<dbReference type="InterPro" id="IPR017451">
    <property type="entry name" value="F-box-assoc_interact_dom"/>
</dbReference>
<dbReference type="OrthoDB" id="1432085at2759"/>
<dbReference type="InterPro" id="IPR050796">
    <property type="entry name" value="SCF_F-box_component"/>
</dbReference>
<dbReference type="STRING" id="3880.A0A072UAB3"/>
<dbReference type="InterPro" id="IPR006527">
    <property type="entry name" value="F-box-assoc_dom_typ1"/>
</dbReference>
<dbReference type="AlphaFoldDB" id="A0A072UAB3"/>
<evidence type="ECO:0000313" key="4">
    <source>
        <dbReference type="Proteomes" id="UP000002051"/>
    </source>
</evidence>
<proteinExistence type="predicted"/>
<dbReference type="PANTHER" id="PTHR31672">
    <property type="entry name" value="BNACNNG10540D PROTEIN"/>
    <property type="match status" value="1"/>
</dbReference>
<dbReference type="HOGENOM" id="CLU_027176_0_1_1"/>
<dbReference type="KEGG" id="mtr:25498393"/>
<reference evidence="2 4" key="1">
    <citation type="journal article" date="2011" name="Nature">
        <title>The Medicago genome provides insight into the evolution of rhizobial symbioses.</title>
        <authorList>
            <person name="Young N.D."/>
            <person name="Debelle F."/>
            <person name="Oldroyd G.E."/>
            <person name="Geurts R."/>
            <person name="Cannon S.B."/>
            <person name="Udvardi M.K."/>
            <person name="Benedito V.A."/>
            <person name="Mayer K.F."/>
            <person name="Gouzy J."/>
            <person name="Schoof H."/>
            <person name="Van de Peer Y."/>
            <person name="Proost S."/>
            <person name="Cook D.R."/>
            <person name="Meyers B.C."/>
            <person name="Spannagl M."/>
            <person name="Cheung F."/>
            <person name="De Mita S."/>
            <person name="Krishnakumar V."/>
            <person name="Gundlach H."/>
            <person name="Zhou S."/>
            <person name="Mudge J."/>
            <person name="Bharti A.K."/>
            <person name="Murray J.D."/>
            <person name="Naoumkina M.A."/>
            <person name="Rosen B."/>
            <person name="Silverstein K.A."/>
            <person name="Tang H."/>
            <person name="Rombauts S."/>
            <person name="Zhao P.X."/>
            <person name="Zhou P."/>
            <person name="Barbe V."/>
            <person name="Bardou P."/>
            <person name="Bechner M."/>
            <person name="Bellec A."/>
            <person name="Berger A."/>
            <person name="Berges H."/>
            <person name="Bidwell S."/>
            <person name="Bisseling T."/>
            <person name="Choisne N."/>
            <person name="Couloux A."/>
            <person name="Denny R."/>
            <person name="Deshpande S."/>
            <person name="Dai X."/>
            <person name="Doyle J.J."/>
            <person name="Dudez A.M."/>
            <person name="Farmer A.D."/>
            <person name="Fouteau S."/>
            <person name="Franken C."/>
            <person name="Gibelin C."/>
            <person name="Gish J."/>
            <person name="Goldstein S."/>
            <person name="Gonzalez A.J."/>
            <person name="Green P.J."/>
            <person name="Hallab A."/>
            <person name="Hartog M."/>
            <person name="Hua A."/>
            <person name="Humphray S.J."/>
            <person name="Jeong D.H."/>
            <person name="Jing Y."/>
            <person name="Jocker A."/>
            <person name="Kenton S.M."/>
            <person name="Kim D.J."/>
            <person name="Klee K."/>
            <person name="Lai H."/>
            <person name="Lang C."/>
            <person name="Lin S."/>
            <person name="Macmil S.L."/>
            <person name="Magdelenat G."/>
            <person name="Matthews L."/>
            <person name="McCorrison J."/>
            <person name="Monaghan E.L."/>
            <person name="Mun J.H."/>
            <person name="Najar F.Z."/>
            <person name="Nicholson C."/>
            <person name="Noirot C."/>
            <person name="O'Bleness M."/>
            <person name="Paule C.R."/>
            <person name="Poulain J."/>
            <person name="Prion F."/>
            <person name="Qin B."/>
            <person name="Qu C."/>
            <person name="Retzel E.F."/>
            <person name="Riddle C."/>
            <person name="Sallet E."/>
            <person name="Samain S."/>
            <person name="Samson N."/>
            <person name="Sanders I."/>
            <person name="Saurat O."/>
            <person name="Scarpelli C."/>
            <person name="Schiex T."/>
            <person name="Segurens B."/>
            <person name="Severin A.J."/>
            <person name="Sherrier D.J."/>
            <person name="Shi R."/>
            <person name="Sims S."/>
            <person name="Singer S.R."/>
            <person name="Sinharoy S."/>
            <person name="Sterck L."/>
            <person name="Viollet A."/>
            <person name="Wang B.B."/>
            <person name="Wang K."/>
            <person name="Wang M."/>
            <person name="Wang X."/>
            <person name="Warfsmann J."/>
            <person name="Weissenbach J."/>
            <person name="White D.D."/>
            <person name="White J.D."/>
            <person name="Wiley G.B."/>
            <person name="Wincker P."/>
            <person name="Xing Y."/>
            <person name="Yang L."/>
            <person name="Yao Z."/>
            <person name="Ying F."/>
            <person name="Zhai J."/>
            <person name="Zhou L."/>
            <person name="Zuber A."/>
            <person name="Denarie J."/>
            <person name="Dixon R.A."/>
            <person name="May G.D."/>
            <person name="Schwartz D.C."/>
            <person name="Rogers J."/>
            <person name="Quetier F."/>
            <person name="Town C.D."/>
            <person name="Roe B.A."/>
        </authorList>
    </citation>
    <scope>NUCLEOTIDE SEQUENCE [LARGE SCALE GENOMIC DNA]</scope>
    <source>
        <strain evidence="2">A17</strain>
        <strain evidence="3 4">cv. Jemalong A17</strain>
    </source>
</reference>
<keyword evidence="4" id="KW-1185">Reference proteome</keyword>
<dbReference type="PANTHER" id="PTHR31672:SF13">
    <property type="entry name" value="F-BOX PROTEIN CPR30-LIKE"/>
    <property type="match status" value="1"/>
</dbReference>
<feature type="domain" description="F-box" evidence="1">
    <location>
        <begin position="1"/>
        <end position="46"/>
    </location>
</feature>
<reference evidence="3" key="3">
    <citation type="submission" date="2015-04" db="UniProtKB">
        <authorList>
            <consortium name="EnsemblPlants"/>
        </authorList>
    </citation>
    <scope>IDENTIFICATION</scope>
    <source>
        <strain evidence="3">cv. Jemalong A17</strain>
    </source>
</reference>
<organism evidence="2 4">
    <name type="scientific">Medicago truncatula</name>
    <name type="common">Barrel medic</name>
    <name type="synonym">Medicago tribuloides</name>
    <dbReference type="NCBI Taxonomy" id="3880"/>
    <lineage>
        <taxon>Eukaryota</taxon>
        <taxon>Viridiplantae</taxon>
        <taxon>Streptophyta</taxon>
        <taxon>Embryophyta</taxon>
        <taxon>Tracheophyta</taxon>
        <taxon>Spermatophyta</taxon>
        <taxon>Magnoliopsida</taxon>
        <taxon>eudicotyledons</taxon>
        <taxon>Gunneridae</taxon>
        <taxon>Pentapetalae</taxon>
        <taxon>rosids</taxon>
        <taxon>fabids</taxon>
        <taxon>Fabales</taxon>
        <taxon>Fabaceae</taxon>
        <taxon>Papilionoideae</taxon>
        <taxon>50 kb inversion clade</taxon>
        <taxon>NPAAA clade</taxon>
        <taxon>Hologalegina</taxon>
        <taxon>IRL clade</taxon>
        <taxon>Trifolieae</taxon>
        <taxon>Medicago</taxon>
    </lineage>
</organism>
<dbReference type="EnsemblPlants" id="KEH22780">
    <property type="protein sequence ID" value="KEH22780"/>
    <property type="gene ID" value="MTR_7g056820"/>
</dbReference>
<dbReference type="EMBL" id="CM001223">
    <property type="protein sequence ID" value="KEH22780.1"/>
    <property type="molecule type" value="Genomic_DNA"/>
</dbReference>
<gene>
    <name evidence="3" type="primary">25498393</name>
    <name evidence="2" type="ordered locus">MTR_7g056820</name>
</gene>
<dbReference type="PROSITE" id="PS50181">
    <property type="entry name" value="FBOX"/>
    <property type="match status" value="1"/>
</dbReference>
<dbReference type="InterPro" id="IPR001810">
    <property type="entry name" value="F-box_dom"/>
</dbReference>
<dbReference type="NCBIfam" id="TIGR01640">
    <property type="entry name" value="F_box_assoc_1"/>
    <property type="match status" value="1"/>
</dbReference>
<dbReference type="Pfam" id="PF07734">
    <property type="entry name" value="FBA_1"/>
    <property type="match status" value="1"/>
</dbReference>
<sequence length="380" mass="44339">MTSLPILPSDLLIEILSWLPAKSLVRFRRVSKYWKSLISNTTFAKLHLQRSPKHTHTLLTSSKKVYLNGYKDYYRVLTPYKVRPLLEHPSSILIKDECRRFNTRSDPIGSANGLVCMISDKYREFWVLFWNPTLRLTSKNSPSLIIPDVPHLGFGYDDSNDTYKVVAVFWDSTTQEMQGRVHCMGDNCWRKIIVCPTFPILLDYNQIGSFVSGNVNWLALHNSKFHEYEWENVTINQLAIFSLDLQKETCKYTLLPDGFSELPEDEPRLTVLRGCLCFYYDYMRTHFVLWEMREFGVQESWTRLVNVSYAHLQIKEPNGLLVPVCLSENGDVLMLANNNQNDVIKYNQRDNRIEYVELPNTIFDAHEHMQSLVLPRPCPN</sequence>
<name>A0A072UAB3_MEDTR</name>
<dbReference type="CDD" id="cd22157">
    <property type="entry name" value="F-box_AtFBW1-like"/>
    <property type="match status" value="1"/>
</dbReference>
<evidence type="ECO:0000313" key="3">
    <source>
        <dbReference type="EnsemblPlants" id="KEH22780"/>
    </source>
</evidence>
<accession>A0A072UAB3</accession>